<organism evidence="2 3">
    <name type="scientific">Leishmania martiniquensis</name>
    <dbReference type="NCBI Taxonomy" id="1580590"/>
    <lineage>
        <taxon>Eukaryota</taxon>
        <taxon>Discoba</taxon>
        <taxon>Euglenozoa</taxon>
        <taxon>Kinetoplastea</taxon>
        <taxon>Metakinetoplastina</taxon>
        <taxon>Trypanosomatida</taxon>
        <taxon>Trypanosomatidae</taxon>
        <taxon>Leishmaniinae</taxon>
        <taxon>Leishmania</taxon>
    </lineage>
</organism>
<dbReference type="RefSeq" id="XP_067176377.1">
    <property type="nucleotide sequence ID" value="XM_067319098.1"/>
</dbReference>
<keyword evidence="3" id="KW-1185">Reference proteome</keyword>
<keyword evidence="1" id="KW-1133">Transmembrane helix</keyword>
<name>A0A836H7B1_9TRYP</name>
<dbReference type="GeneID" id="92511610"/>
<dbReference type="OrthoDB" id="262217at2759"/>
<comment type="caution">
    <text evidence="2">The sequence shown here is derived from an EMBL/GenBank/DDBJ whole genome shotgun (WGS) entry which is preliminary data.</text>
</comment>
<proteinExistence type="predicted"/>
<reference evidence="3" key="2">
    <citation type="journal article" date="2021" name="Sci. Data">
        <title>Chromosome-scale genome sequencing, assembly and annotation of six genomes from subfamily Leishmaniinae.</title>
        <authorList>
            <person name="Almutairi H."/>
            <person name="Urbaniak M.D."/>
            <person name="Bates M.D."/>
            <person name="Jariyapan N."/>
            <person name="Kwakye-Nuako G."/>
            <person name="Thomaz Soccol V."/>
            <person name="Al-Salem W.S."/>
            <person name="Dillon R.J."/>
            <person name="Bates P.A."/>
            <person name="Gatherer D."/>
        </authorList>
    </citation>
    <scope>NUCLEOTIDE SEQUENCE [LARGE SCALE GENOMIC DNA]</scope>
</reference>
<keyword evidence="1" id="KW-0812">Transmembrane</keyword>
<protein>
    <submittedName>
        <fullName evidence="2">Uncharacterized protein</fullName>
    </submittedName>
</protein>
<dbReference type="EMBL" id="JAFEUZ010000031">
    <property type="protein sequence ID" value="KAG5471403.1"/>
    <property type="molecule type" value="Genomic_DNA"/>
</dbReference>
<dbReference type="AlphaFoldDB" id="A0A836H7B1"/>
<gene>
    <name evidence="2" type="ORF">LSCM1_01488</name>
</gene>
<dbReference type="KEGG" id="lmat:92511610"/>
<evidence type="ECO:0000313" key="3">
    <source>
        <dbReference type="Proteomes" id="UP000673552"/>
    </source>
</evidence>
<accession>A0A836H7B1</accession>
<feature type="transmembrane region" description="Helical" evidence="1">
    <location>
        <begin position="6"/>
        <end position="27"/>
    </location>
</feature>
<keyword evidence="1" id="KW-0472">Membrane</keyword>
<sequence length="137" mass="14522">MPQYMVLFPCGFGLVSIVVGIAFCCCLSRKMDRNDEGDGSAEGREGVDAAAFGNRLPRIDGHTASPYELHDRRHGGEQPVVAVVADRQPCIGIVVPAYQGGAPSTSLDAIDYGEAVYVSVSDIYPTSKAPQHLEAAP</sequence>
<reference evidence="3" key="1">
    <citation type="journal article" date="2021" name="Microbiol. Resour. Announc.">
        <title>LGAAP: Leishmaniinae Genome Assembly and Annotation Pipeline.</title>
        <authorList>
            <person name="Almutairi H."/>
            <person name="Urbaniak M.D."/>
            <person name="Bates M.D."/>
            <person name="Jariyapan N."/>
            <person name="Kwakye-Nuako G."/>
            <person name="Thomaz-Soccol V."/>
            <person name="Al-Salem W.S."/>
            <person name="Dillon R.J."/>
            <person name="Bates P.A."/>
            <person name="Gatherer D."/>
        </authorList>
    </citation>
    <scope>NUCLEOTIDE SEQUENCE [LARGE SCALE GENOMIC DNA]</scope>
</reference>
<evidence type="ECO:0000313" key="2">
    <source>
        <dbReference type="EMBL" id="KAG5471403.1"/>
    </source>
</evidence>
<evidence type="ECO:0000256" key="1">
    <source>
        <dbReference type="SAM" id="Phobius"/>
    </source>
</evidence>
<dbReference type="Proteomes" id="UP000673552">
    <property type="component" value="Unassembled WGS sequence"/>
</dbReference>